<dbReference type="AlphaFoldDB" id="A0A1B8TZ38"/>
<evidence type="ECO:0000313" key="1">
    <source>
        <dbReference type="EMBL" id="OBY64917.1"/>
    </source>
</evidence>
<evidence type="ECO:0000313" key="2">
    <source>
        <dbReference type="Proteomes" id="UP000092584"/>
    </source>
</evidence>
<accession>A0A1B8TZ38</accession>
<proteinExistence type="predicted"/>
<organism evidence="1 2">
    <name type="scientific">Polaribacter vadi</name>
    <dbReference type="NCBI Taxonomy" id="1774273"/>
    <lineage>
        <taxon>Bacteria</taxon>
        <taxon>Pseudomonadati</taxon>
        <taxon>Bacteroidota</taxon>
        <taxon>Flavobacteriia</taxon>
        <taxon>Flavobacteriales</taxon>
        <taxon>Flavobacteriaceae</taxon>
    </lineage>
</organism>
<reference evidence="2" key="1">
    <citation type="submission" date="2016-02" db="EMBL/GenBank/DDBJ databases">
        <authorList>
            <person name="Shin S.-K."/>
            <person name="Yi H."/>
            <person name="Kim E."/>
        </authorList>
    </citation>
    <scope>NUCLEOTIDE SEQUENCE [LARGE SCALE GENOMIC DNA]</scope>
    <source>
        <strain evidence="2">LPB0003</strain>
    </source>
</reference>
<sequence>MKTKNIDTQKITAKVNNALDTAKKSLNKANYFALNTTEEVVTETITIASQWQKVTEKALKGGVQLLENQQNLIFDSLESYKKHIINGKKKFSKVFAS</sequence>
<name>A0A1B8TZ38_9FLAO</name>
<dbReference type="EMBL" id="LSFM01000021">
    <property type="protein sequence ID" value="OBY64917.1"/>
    <property type="molecule type" value="Genomic_DNA"/>
</dbReference>
<dbReference type="RefSeq" id="WP_065318670.1">
    <property type="nucleotide sequence ID" value="NZ_CP017477.1"/>
</dbReference>
<gene>
    <name evidence="1" type="ORF">LPB3_05860</name>
</gene>
<protein>
    <recommendedName>
        <fullName evidence="3">Phasin domain-containing protein</fullName>
    </recommendedName>
</protein>
<dbReference type="KEGG" id="pob:LPB03_06630"/>
<keyword evidence="2" id="KW-1185">Reference proteome</keyword>
<dbReference type="Proteomes" id="UP000092584">
    <property type="component" value="Unassembled WGS sequence"/>
</dbReference>
<dbReference type="STRING" id="1774273.LPB03_06630"/>
<evidence type="ECO:0008006" key="3">
    <source>
        <dbReference type="Google" id="ProtNLM"/>
    </source>
</evidence>
<dbReference type="OrthoDB" id="1139318at2"/>
<comment type="caution">
    <text evidence="1">The sequence shown here is derived from an EMBL/GenBank/DDBJ whole genome shotgun (WGS) entry which is preliminary data.</text>
</comment>